<gene>
    <name evidence="1" type="ORF">RDB_LOCUS86538</name>
</gene>
<protein>
    <submittedName>
        <fullName evidence="1">Uncharacterized protein</fullName>
    </submittedName>
</protein>
<accession>A0A8H3CG27</accession>
<organism evidence="1 2">
    <name type="scientific">Rhizoctonia solani</name>
    <dbReference type="NCBI Taxonomy" id="456999"/>
    <lineage>
        <taxon>Eukaryota</taxon>
        <taxon>Fungi</taxon>
        <taxon>Dikarya</taxon>
        <taxon>Basidiomycota</taxon>
        <taxon>Agaricomycotina</taxon>
        <taxon>Agaricomycetes</taxon>
        <taxon>Cantharellales</taxon>
        <taxon>Ceratobasidiaceae</taxon>
        <taxon>Rhizoctonia</taxon>
    </lineage>
</organism>
<evidence type="ECO:0000313" key="2">
    <source>
        <dbReference type="Proteomes" id="UP000663853"/>
    </source>
</evidence>
<name>A0A8H3CG27_9AGAM</name>
<comment type="caution">
    <text evidence="1">The sequence shown here is derived from an EMBL/GenBank/DDBJ whole genome shotgun (WGS) entry which is preliminary data.</text>
</comment>
<dbReference type="Proteomes" id="UP000663853">
    <property type="component" value="Unassembled WGS sequence"/>
</dbReference>
<sequence>MAASAQATLNISKGSRRRSFLGAAGLVVKPLAEAIGLPGLREPVRAARDIATALKAPKKNDEKAQELIDRIEDILTQIKPLAGGIGCDQYYPVIHMAIGKLEEIKIELANLKSQNYTIRFSRQGDIEQLLSRKEHELQVAIQDICTAPML</sequence>
<proteinExistence type="predicted"/>
<dbReference type="Gene3D" id="1.20.930.20">
    <property type="entry name" value="Adaptor protein Cbl, N-terminal domain"/>
    <property type="match status" value="1"/>
</dbReference>
<dbReference type="EMBL" id="CAJMXA010002329">
    <property type="protein sequence ID" value="CAE6479453.1"/>
    <property type="molecule type" value="Genomic_DNA"/>
</dbReference>
<evidence type="ECO:0000313" key="1">
    <source>
        <dbReference type="EMBL" id="CAE6479453.1"/>
    </source>
</evidence>
<dbReference type="InterPro" id="IPR036537">
    <property type="entry name" value="Adaptor_Cbl_N_dom_sf"/>
</dbReference>
<dbReference type="GO" id="GO:0007166">
    <property type="term" value="P:cell surface receptor signaling pathway"/>
    <property type="evidence" value="ECO:0007669"/>
    <property type="project" value="InterPro"/>
</dbReference>
<dbReference type="AlphaFoldDB" id="A0A8H3CG27"/>
<reference evidence="1" key="1">
    <citation type="submission" date="2021-01" db="EMBL/GenBank/DDBJ databases">
        <authorList>
            <person name="Kaushik A."/>
        </authorList>
    </citation>
    <scope>NUCLEOTIDE SEQUENCE</scope>
    <source>
        <strain evidence="1">AG6-10EEA</strain>
    </source>
</reference>